<keyword evidence="1" id="KW-0732">Signal</keyword>
<feature type="signal peptide" evidence="1">
    <location>
        <begin position="1"/>
        <end position="15"/>
    </location>
</feature>
<sequence length="89" mass="9958">MKIFLLCLIRRSCHSSPGVIAQLLETFNRTLCRITVKLISVFSGIHLPSISSHFHSQSCTGIVSLTILPHFLSLLHFELHTTLEFLSAP</sequence>
<dbReference type="AlphaFoldDB" id="A0A6B0UA84"/>
<name>A0A6B0UA84_IXORI</name>
<protein>
    <submittedName>
        <fullName evidence="2">Putative secreted protein</fullName>
    </submittedName>
</protein>
<evidence type="ECO:0000256" key="1">
    <source>
        <dbReference type="SAM" id="SignalP"/>
    </source>
</evidence>
<feature type="chain" id="PRO_5025652915" evidence="1">
    <location>
        <begin position="16"/>
        <end position="89"/>
    </location>
</feature>
<dbReference type="EMBL" id="GIFC01003944">
    <property type="protein sequence ID" value="MXU86027.1"/>
    <property type="molecule type" value="Transcribed_RNA"/>
</dbReference>
<accession>A0A6B0UA84</accession>
<reference evidence="2" key="1">
    <citation type="submission" date="2019-12" db="EMBL/GenBank/DDBJ databases">
        <title>An insight into the sialome of adult female Ixodes ricinus ticks feeding for 6 days.</title>
        <authorList>
            <person name="Perner J."/>
            <person name="Ribeiro J.M.C."/>
        </authorList>
    </citation>
    <scope>NUCLEOTIDE SEQUENCE</scope>
    <source>
        <strain evidence="2">Semi-engorged</strain>
        <tissue evidence="2">Salivary glands</tissue>
    </source>
</reference>
<proteinExistence type="predicted"/>
<organism evidence="2">
    <name type="scientific">Ixodes ricinus</name>
    <name type="common">Common tick</name>
    <name type="synonym">Acarus ricinus</name>
    <dbReference type="NCBI Taxonomy" id="34613"/>
    <lineage>
        <taxon>Eukaryota</taxon>
        <taxon>Metazoa</taxon>
        <taxon>Ecdysozoa</taxon>
        <taxon>Arthropoda</taxon>
        <taxon>Chelicerata</taxon>
        <taxon>Arachnida</taxon>
        <taxon>Acari</taxon>
        <taxon>Parasitiformes</taxon>
        <taxon>Ixodida</taxon>
        <taxon>Ixodoidea</taxon>
        <taxon>Ixodidae</taxon>
        <taxon>Ixodinae</taxon>
        <taxon>Ixodes</taxon>
    </lineage>
</organism>
<evidence type="ECO:0000313" key="2">
    <source>
        <dbReference type="EMBL" id="MXU86027.1"/>
    </source>
</evidence>